<protein>
    <submittedName>
        <fullName evidence="2">Phosphotransferase family protein</fullName>
    </submittedName>
</protein>
<dbReference type="InterPro" id="IPR011009">
    <property type="entry name" value="Kinase-like_dom_sf"/>
</dbReference>
<dbReference type="AlphaFoldDB" id="A0A545AQA8"/>
<dbReference type="SUPFAM" id="SSF56112">
    <property type="entry name" value="Protein kinase-like (PK-like)"/>
    <property type="match status" value="1"/>
</dbReference>
<organism evidence="2 3">
    <name type="scientific">Cryptosporangium phraense</name>
    <dbReference type="NCBI Taxonomy" id="2593070"/>
    <lineage>
        <taxon>Bacteria</taxon>
        <taxon>Bacillati</taxon>
        <taxon>Actinomycetota</taxon>
        <taxon>Actinomycetes</taxon>
        <taxon>Cryptosporangiales</taxon>
        <taxon>Cryptosporangiaceae</taxon>
        <taxon>Cryptosporangium</taxon>
    </lineage>
</organism>
<keyword evidence="3" id="KW-1185">Reference proteome</keyword>
<proteinExistence type="predicted"/>
<accession>A0A545AQA8</accession>
<dbReference type="InterPro" id="IPR002575">
    <property type="entry name" value="Aminoglycoside_PTrfase"/>
</dbReference>
<dbReference type="InterPro" id="IPR041726">
    <property type="entry name" value="ACAD10_11_N"/>
</dbReference>
<evidence type="ECO:0000313" key="3">
    <source>
        <dbReference type="Proteomes" id="UP000317982"/>
    </source>
</evidence>
<dbReference type="GO" id="GO:0016740">
    <property type="term" value="F:transferase activity"/>
    <property type="evidence" value="ECO:0007669"/>
    <property type="project" value="UniProtKB-KW"/>
</dbReference>
<dbReference type="PANTHER" id="PTHR47829:SF1">
    <property type="entry name" value="HAD FAMILY PHOSPHATASE"/>
    <property type="match status" value="1"/>
</dbReference>
<dbReference type="PANTHER" id="PTHR47829">
    <property type="entry name" value="HYDROLASE, PUTATIVE (AFU_ORTHOLOGUE AFUA_1G12880)-RELATED"/>
    <property type="match status" value="1"/>
</dbReference>
<keyword evidence="2" id="KW-0808">Transferase</keyword>
<dbReference type="Pfam" id="PF01636">
    <property type="entry name" value="APH"/>
    <property type="match status" value="1"/>
</dbReference>
<dbReference type="OrthoDB" id="3806873at2"/>
<feature type="domain" description="Aminoglycoside phosphotransferase" evidence="1">
    <location>
        <begin position="37"/>
        <end position="268"/>
    </location>
</feature>
<evidence type="ECO:0000313" key="2">
    <source>
        <dbReference type="EMBL" id="TQS43516.1"/>
    </source>
</evidence>
<comment type="caution">
    <text evidence="2">The sequence shown here is derived from an EMBL/GenBank/DDBJ whole genome shotgun (WGS) entry which is preliminary data.</text>
</comment>
<gene>
    <name evidence="2" type="ORF">FL583_17910</name>
</gene>
<dbReference type="EMBL" id="VIRS01000012">
    <property type="protein sequence ID" value="TQS43516.1"/>
    <property type="molecule type" value="Genomic_DNA"/>
</dbReference>
<dbReference type="CDD" id="cd05154">
    <property type="entry name" value="ACAD10_11_N-like"/>
    <property type="match status" value="1"/>
</dbReference>
<dbReference type="Gene3D" id="3.30.200.20">
    <property type="entry name" value="Phosphorylase Kinase, domain 1"/>
    <property type="match status" value="1"/>
</dbReference>
<name>A0A545AQA8_9ACTN</name>
<dbReference type="Gene3D" id="3.90.1200.10">
    <property type="match status" value="1"/>
</dbReference>
<reference evidence="2 3" key="1">
    <citation type="submission" date="2019-07" db="EMBL/GenBank/DDBJ databases">
        <title>Cryptosporangium phraense sp. nov., isolated from plant litter.</title>
        <authorList>
            <person name="Suriyachadkun C."/>
        </authorList>
    </citation>
    <scope>NUCLEOTIDE SEQUENCE [LARGE SCALE GENOMIC DNA]</scope>
    <source>
        <strain evidence="2 3">A-T 5661</strain>
    </source>
</reference>
<dbReference type="InParanoid" id="A0A545AQA8"/>
<dbReference type="RefSeq" id="WP_142705818.1">
    <property type="nucleotide sequence ID" value="NZ_VIRS01000012.1"/>
</dbReference>
<dbReference type="InterPro" id="IPR052898">
    <property type="entry name" value="ACAD10-like"/>
</dbReference>
<evidence type="ECO:0000259" key="1">
    <source>
        <dbReference type="Pfam" id="PF01636"/>
    </source>
</evidence>
<dbReference type="Proteomes" id="UP000317982">
    <property type="component" value="Unassembled WGS sequence"/>
</dbReference>
<sequence>MVDHRAVRSEDAFDVAAVHKWLAERVDGLDGLAGGPEVRQFSGGASNLTYLLRYPDRDLILRRPPAGRKASSAHDMGREYRVQKQLAPVFRYVPGMVAFCDDPAVIGADFYVMERLNGIIPRKDFPPEVQLDPVQARTLAFTVVDTLVELHDVDPDAAGLADLGRGAGYVERQVRGWSDRYRKARTWNVPKAERLMSWLADNQPDDVRSCLIHNDYRLDNVVLAADDPLRVVGVLDWEMATIGDPLMDLGGALAYWIQHDDPYLSQRARRQPTHLPGMPTRHEVVEYYCDRAGLPAGNWAFYEVFGLFRLAAIAQQIYYRYHHKQTRNPAFRQFWITVNYLIQRAGKIAR</sequence>